<dbReference type="Proteomes" id="UP001140074">
    <property type="component" value="Unassembled WGS sequence"/>
</dbReference>
<dbReference type="GO" id="GO:0005524">
    <property type="term" value="F:ATP binding"/>
    <property type="evidence" value="ECO:0007669"/>
    <property type="project" value="UniProtKB-KW"/>
</dbReference>
<dbReference type="Gene3D" id="3.30.930.10">
    <property type="entry name" value="Bira Bifunctional Protein, Domain 2"/>
    <property type="match status" value="1"/>
</dbReference>
<dbReference type="InterPro" id="IPR004524">
    <property type="entry name" value="Asp-tRNA-ligase_1"/>
</dbReference>
<evidence type="ECO:0000256" key="3">
    <source>
        <dbReference type="ARBA" id="ARBA00022741"/>
    </source>
</evidence>
<name>A0A9W8IGV5_9FUNG</name>
<reference evidence="8" key="1">
    <citation type="submission" date="2022-07" db="EMBL/GenBank/DDBJ databases">
        <title>Phylogenomic reconstructions and comparative analyses of Kickxellomycotina fungi.</title>
        <authorList>
            <person name="Reynolds N.K."/>
            <person name="Stajich J.E."/>
            <person name="Barry K."/>
            <person name="Grigoriev I.V."/>
            <person name="Crous P."/>
            <person name="Smith M.E."/>
        </authorList>
    </citation>
    <scope>NUCLEOTIDE SEQUENCE</scope>
    <source>
        <strain evidence="8">RSA 476</strain>
    </source>
</reference>
<keyword evidence="4" id="KW-0067">ATP-binding</keyword>
<dbReference type="InterPro" id="IPR004364">
    <property type="entry name" value="Aa-tRNA-synt_II"/>
</dbReference>
<dbReference type="GO" id="GO:0005739">
    <property type="term" value="C:mitochondrion"/>
    <property type="evidence" value="ECO:0007669"/>
    <property type="project" value="TreeGrafter"/>
</dbReference>
<evidence type="ECO:0000256" key="2">
    <source>
        <dbReference type="ARBA" id="ARBA00022598"/>
    </source>
</evidence>
<feature type="domain" description="Aminoacyl-transfer RNA synthetases class-II family profile" evidence="7">
    <location>
        <begin position="146"/>
        <end position="577"/>
    </location>
</feature>
<dbReference type="CDD" id="cd04317">
    <property type="entry name" value="EcAspRS_like_N"/>
    <property type="match status" value="1"/>
</dbReference>
<sequence length="628" mass="69837">MRTHTCGDLNPGHVDQQVRLCGWVKNIRVLSETLVFVHLRDAYGSMQLLAEQSRMPQFAEHKRVLEMLNPDTLVDVSGTVVRRPENMTNDAEKTGQIELLVDKIQVLNHAEPLPFSPYIKSKLPNEEARLAHRYLDLRRPELQHNIRLRSKTTSAIRQFMDDNGFVDIETPMLFKSTPEGAREFLVPTRVDPGTCYALPQSPQQFKQMLMAAGFDRYYQIARCFRDEDLRADRQPEFTQIDLEMSFVTKEDIQSVVERLIQRIWKTIKQVDIQVPFTRMSFAEATCKYGSDKPDTRFGLEISQLPDLAPDEHTVAEAIVIPGGAELFTTRELAPFNDLIGNSQKNSESKLTTIHKVNPQGVTGLGKSTLLSRWLTGSGDGLDQQQRQAKLSSVLNSISAKSGDLMFVSERSIYVTPANTTLGRVRSLAAKALQEKGALTIPSKYNFLWVEDFPLFTRESDDAHGKLSATHHPFTAPVESDLSLLGTDPAKVHGQHYDIVLNGVELGGGSIRVHDPAVQSYIFKDILELSPRVQDSFSHLVTALGHGCPPHGGIALGLDRLVAILTESISLRDVIAFPKSANGRDLFMHAPAVATKEQLAEYGICVATPENGSCKQATSTVSDSARKDK</sequence>
<evidence type="ECO:0000256" key="6">
    <source>
        <dbReference type="ARBA" id="ARBA00023146"/>
    </source>
</evidence>
<evidence type="ECO:0000256" key="5">
    <source>
        <dbReference type="ARBA" id="ARBA00022917"/>
    </source>
</evidence>
<evidence type="ECO:0000313" key="8">
    <source>
        <dbReference type="EMBL" id="KAJ2863276.1"/>
    </source>
</evidence>
<comment type="similarity">
    <text evidence="1">Belongs to the class-II aminoacyl-tRNA synthetase family. Type 1 subfamily.</text>
</comment>
<dbReference type="InterPro" id="IPR004115">
    <property type="entry name" value="GAD-like_sf"/>
</dbReference>
<dbReference type="GO" id="GO:0006422">
    <property type="term" value="P:aspartyl-tRNA aminoacylation"/>
    <property type="evidence" value="ECO:0007669"/>
    <property type="project" value="TreeGrafter"/>
</dbReference>
<dbReference type="InterPro" id="IPR002312">
    <property type="entry name" value="Asp/Asn-tRNA-synth_IIb"/>
</dbReference>
<dbReference type="Gene3D" id="3.30.1360.30">
    <property type="entry name" value="GAD-like domain"/>
    <property type="match status" value="1"/>
</dbReference>
<dbReference type="GO" id="GO:0004815">
    <property type="term" value="F:aspartate-tRNA ligase activity"/>
    <property type="evidence" value="ECO:0007669"/>
    <property type="project" value="UniProtKB-EC"/>
</dbReference>
<evidence type="ECO:0000256" key="1">
    <source>
        <dbReference type="ARBA" id="ARBA00006303"/>
    </source>
</evidence>
<dbReference type="HAMAP" id="MF_00044">
    <property type="entry name" value="Asp_tRNA_synth_type1"/>
    <property type="match status" value="1"/>
</dbReference>
<dbReference type="SUPFAM" id="SSF55681">
    <property type="entry name" value="Class II aaRS and biotin synthetases"/>
    <property type="match status" value="1"/>
</dbReference>
<dbReference type="AlphaFoldDB" id="A0A9W8IGV5"/>
<keyword evidence="6" id="KW-0030">Aminoacyl-tRNA synthetase</keyword>
<dbReference type="InterPro" id="IPR047089">
    <property type="entry name" value="Asp-tRNA-ligase_1_N"/>
</dbReference>
<keyword evidence="5" id="KW-0648">Protein biosynthesis</keyword>
<dbReference type="InterPro" id="IPR006195">
    <property type="entry name" value="aa-tRNA-synth_II"/>
</dbReference>
<keyword evidence="9" id="KW-1185">Reference proteome</keyword>
<comment type="caution">
    <text evidence="8">The sequence shown here is derived from an EMBL/GenBank/DDBJ whole genome shotgun (WGS) entry which is preliminary data.</text>
</comment>
<dbReference type="InterPro" id="IPR004365">
    <property type="entry name" value="NA-bd_OB_tRNA"/>
</dbReference>
<dbReference type="PANTHER" id="PTHR22594:SF5">
    <property type="entry name" value="ASPARTATE--TRNA LIGASE, MITOCHONDRIAL"/>
    <property type="match status" value="1"/>
</dbReference>
<keyword evidence="2 8" id="KW-0436">Ligase</keyword>
<dbReference type="Gene3D" id="2.40.50.140">
    <property type="entry name" value="Nucleic acid-binding proteins"/>
    <property type="match status" value="1"/>
</dbReference>
<dbReference type="Pfam" id="PF01336">
    <property type="entry name" value="tRNA_anti-codon"/>
    <property type="match status" value="1"/>
</dbReference>
<dbReference type="CDD" id="cd00777">
    <property type="entry name" value="AspRS_core"/>
    <property type="match status" value="1"/>
</dbReference>
<dbReference type="NCBIfam" id="TIGR00459">
    <property type="entry name" value="aspS_bact"/>
    <property type="match status" value="1"/>
</dbReference>
<dbReference type="EC" id="6.1.1.12" evidence="8"/>
<dbReference type="SUPFAM" id="SSF50249">
    <property type="entry name" value="Nucleic acid-binding proteins"/>
    <property type="match status" value="1"/>
</dbReference>
<dbReference type="PANTHER" id="PTHR22594">
    <property type="entry name" value="ASPARTYL/LYSYL-TRNA SYNTHETASE"/>
    <property type="match status" value="1"/>
</dbReference>
<dbReference type="PRINTS" id="PR01042">
    <property type="entry name" value="TRNASYNTHASP"/>
</dbReference>
<evidence type="ECO:0000313" key="9">
    <source>
        <dbReference type="Proteomes" id="UP001140074"/>
    </source>
</evidence>
<evidence type="ECO:0000259" key="7">
    <source>
        <dbReference type="PROSITE" id="PS50862"/>
    </source>
</evidence>
<dbReference type="InterPro" id="IPR012340">
    <property type="entry name" value="NA-bd_OB-fold"/>
</dbReference>
<dbReference type="PROSITE" id="PS50862">
    <property type="entry name" value="AA_TRNA_LIGASE_II"/>
    <property type="match status" value="1"/>
</dbReference>
<dbReference type="Pfam" id="PF00152">
    <property type="entry name" value="tRNA-synt_2"/>
    <property type="match status" value="1"/>
</dbReference>
<dbReference type="GO" id="GO:0003676">
    <property type="term" value="F:nucleic acid binding"/>
    <property type="evidence" value="ECO:0007669"/>
    <property type="project" value="InterPro"/>
</dbReference>
<accession>A0A9W8IGV5</accession>
<organism evidence="8 9">
    <name type="scientific">Coemansia aciculifera</name>
    <dbReference type="NCBI Taxonomy" id="417176"/>
    <lineage>
        <taxon>Eukaryota</taxon>
        <taxon>Fungi</taxon>
        <taxon>Fungi incertae sedis</taxon>
        <taxon>Zoopagomycota</taxon>
        <taxon>Kickxellomycotina</taxon>
        <taxon>Kickxellomycetes</taxon>
        <taxon>Kickxellales</taxon>
        <taxon>Kickxellaceae</taxon>
        <taxon>Coemansia</taxon>
    </lineage>
</organism>
<evidence type="ECO:0000256" key="4">
    <source>
        <dbReference type="ARBA" id="ARBA00022840"/>
    </source>
</evidence>
<gene>
    <name evidence="8" type="primary">MSD1</name>
    <name evidence="8" type="ORF">GGH94_003719</name>
</gene>
<keyword evidence="3" id="KW-0547">Nucleotide-binding</keyword>
<protein>
    <submittedName>
        <fullName evidence="8">Aspartate--tRNA ligase msd1</fullName>
        <ecNumber evidence="8">6.1.1.12</ecNumber>
    </submittedName>
</protein>
<dbReference type="NCBIfam" id="NF001750">
    <property type="entry name" value="PRK00476.1"/>
    <property type="match status" value="1"/>
</dbReference>
<proteinExistence type="inferred from homology"/>
<dbReference type="EMBL" id="JANBUY010000129">
    <property type="protein sequence ID" value="KAJ2863276.1"/>
    <property type="molecule type" value="Genomic_DNA"/>
</dbReference>
<dbReference type="InterPro" id="IPR045864">
    <property type="entry name" value="aa-tRNA-synth_II/BPL/LPL"/>
</dbReference>
<dbReference type="InterPro" id="IPR047090">
    <property type="entry name" value="AspRS_core"/>
</dbReference>